<dbReference type="AlphaFoldDB" id="A0A6I4W962"/>
<comment type="caution">
    <text evidence="5">The sequence shown here is derived from an EMBL/GenBank/DDBJ whole genome shotgun (WGS) entry which is preliminary data.</text>
</comment>
<reference evidence="5 6" key="1">
    <citation type="submission" date="2019-12" db="EMBL/GenBank/DDBJ databases">
        <title>Nocardia macrotermitis sp. nov. and Nocardia aurantia sp. nov., isolated from the gut of the fungus growing-termite Macrotermes natalensis.</title>
        <authorList>
            <person name="Christine B."/>
            <person name="Rene B."/>
        </authorList>
    </citation>
    <scope>NUCLEOTIDE SEQUENCE [LARGE SCALE GENOMIC DNA]</scope>
    <source>
        <strain evidence="5 6">DSM 102126</strain>
    </source>
</reference>
<dbReference type="OrthoDB" id="9786141at2"/>
<evidence type="ECO:0000256" key="2">
    <source>
        <dbReference type="ARBA" id="ARBA00022801"/>
    </source>
</evidence>
<dbReference type="PANTHER" id="PTHR43736:SF4">
    <property type="entry name" value="SLR1690 PROTEIN"/>
    <property type="match status" value="1"/>
</dbReference>
<evidence type="ECO:0000313" key="6">
    <source>
        <dbReference type="Proteomes" id="UP000431901"/>
    </source>
</evidence>
<name>A0A6I4W962_9ACTN</name>
<dbReference type="PROSITE" id="PS00893">
    <property type="entry name" value="NUDIX_BOX"/>
    <property type="match status" value="1"/>
</dbReference>
<evidence type="ECO:0000256" key="3">
    <source>
        <dbReference type="RuleBase" id="RU003476"/>
    </source>
</evidence>
<dbReference type="SUPFAM" id="SSF46785">
    <property type="entry name" value="Winged helix' DNA-binding domain"/>
    <property type="match status" value="1"/>
</dbReference>
<dbReference type="PROSITE" id="PS51462">
    <property type="entry name" value="NUDIX"/>
    <property type="match status" value="1"/>
</dbReference>
<dbReference type="Gene3D" id="1.10.10.10">
    <property type="entry name" value="Winged helix-like DNA-binding domain superfamily/Winged helix DNA-binding domain"/>
    <property type="match status" value="1"/>
</dbReference>
<dbReference type="SUPFAM" id="SSF55811">
    <property type="entry name" value="Nudix"/>
    <property type="match status" value="1"/>
</dbReference>
<feature type="domain" description="Nudix hydrolase" evidence="4">
    <location>
        <begin position="13"/>
        <end position="148"/>
    </location>
</feature>
<dbReference type="InterPro" id="IPR000086">
    <property type="entry name" value="NUDIX_hydrolase_dom"/>
</dbReference>
<dbReference type="CDD" id="cd18873">
    <property type="entry name" value="NUDIX_NadM_like"/>
    <property type="match status" value="1"/>
</dbReference>
<dbReference type="InterPro" id="IPR020476">
    <property type="entry name" value="Nudix_hydrolase"/>
</dbReference>
<protein>
    <submittedName>
        <fullName evidence="5">NUDIX domain-containing protein</fullName>
    </submittedName>
</protein>
<keyword evidence="6" id="KW-1185">Reference proteome</keyword>
<dbReference type="EMBL" id="WUTW01000001">
    <property type="protein sequence ID" value="MXQ63272.1"/>
    <property type="molecule type" value="Genomic_DNA"/>
</dbReference>
<dbReference type="Pfam" id="PF00293">
    <property type="entry name" value="NUDIX"/>
    <property type="match status" value="1"/>
</dbReference>
<keyword evidence="2 3" id="KW-0378">Hydrolase</keyword>
<organism evidence="5 6">
    <name type="scientific">Actinomadura rayongensis</name>
    <dbReference type="NCBI Taxonomy" id="1429076"/>
    <lineage>
        <taxon>Bacteria</taxon>
        <taxon>Bacillati</taxon>
        <taxon>Actinomycetota</taxon>
        <taxon>Actinomycetes</taxon>
        <taxon>Streptosporangiales</taxon>
        <taxon>Thermomonosporaceae</taxon>
        <taxon>Actinomadura</taxon>
    </lineage>
</organism>
<evidence type="ECO:0000259" key="4">
    <source>
        <dbReference type="PROSITE" id="PS51462"/>
    </source>
</evidence>
<comment type="similarity">
    <text evidence="1 3">Belongs to the Nudix hydrolase family.</text>
</comment>
<proteinExistence type="inferred from homology"/>
<dbReference type="InterPro" id="IPR036388">
    <property type="entry name" value="WH-like_DNA-bd_sf"/>
</dbReference>
<evidence type="ECO:0000256" key="1">
    <source>
        <dbReference type="ARBA" id="ARBA00005582"/>
    </source>
</evidence>
<dbReference type="RefSeq" id="WP_161101459.1">
    <property type="nucleotide sequence ID" value="NZ_JBHLYI010000002.1"/>
</dbReference>
<dbReference type="Gene3D" id="3.90.79.10">
    <property type="entry name" value="Nucleoside Triphosphate Pyrophosphohydrolase"/>
    <property type="match status" value="1"/>
</dbReference>
<dbReference type="InterPro" id="IPR020084">
    <property type="entry name" value="NUDIX_hydrolase_CS"/>
</dbReference>
<dbReference type="Pfam" id="PF21906">
    <property type="entry name" value="WHD_NrtR"/>
    <property type="match status" value="1"/>
</dbReference>
<dbReference type="InterPro" id="IPR036390">
    <property type="entry name" value="WH_DNA-bd_sf"/>
</dbReference>
<dbReference type="InterPro" id="IPR015797">
    <property type="entry name" value="NUDIX_hydrolase-like_dom_sf"/>
</dbReference>
<dbReference type="PRINTS" id="PR00502">
    <property type="entry name" value="NUDIXFAMILY"/>
</dbReference>
<dbReference type="InterPro" id="IPR054105">
    <property type="entry name" value="WHD_NrtR"/>
</dbReference>
<sequence>MFGASTRLGPVSPAAVTVDLVILTVREETLHVLLVERGNEPYRGLPALPGGYVRDGETLDAAAARELEEETGLAAHRLHLEQLRAYGEPGRDPRGRIFTVAYLALGPELPVPSAGTDARAALWSPVGPYLDGTDELAFDHGMILRDALERARSQLEYTTVAAAFCAEPFTVADLRRVYEVVWDVPLDPSNFRRKVTKAERFLVPTGDRRMLDAGRPAALYRRGDARLLSPPLLRGA</sequence>
<dbReference type="GO" id="GO:0016787">
    <property type="term" value="F:hydrolase activity"/>
    <property type="evidence" value="ECO:0007669"/>
    <property type="project" value="UniProtKB-KW"/>
</dbReference>
<evidence type="ECO:0000313" key="5">
    <source>
        <dbReference type="EMBL" id="MXQ63272.1"/>
    </source>
</evidence>
<gene>
    <name evidence="5" type="ORF">GQ466_04425</name>
</gene>
<dbReference type="PANTHER" id="PTHR43736">
    <property type="entry name" value="ADP-RIBOSE PYROPHOSPHATASE"/>
    <property type="match status" value="1"/>
</dbReference>
<dbReference type="Proteomes" id="UP000431901">
    <property type="component" value="Unassembled WGS sequence"/>
</dbReference>
<accession>A0A6I4W962</accession>